<dbReference type="Proteomes" id="UP000077755">
    <property type="component" value="Chromosome 3"/>
</dbReference>
<name>A0A165ZMY7_DAUCS</name>
<dbReference type="OMA" id="NAVCAES"/>
<accession>A0A165ZMY7</accession>
<protein>
    <submittedName>
        <fullName evidence="1">Uncharacterized protein</fullName>
    </submittedName>
</protein>
<sequence length="86" mass="9746">MVMSMFSSFDALFAESFAQKVGFSWPVVSTKESQTSSSFLDNSADKFIGKKMSENQQVQQKRSKTTSTRFAPELDGVHCFETIIRY</sequence>
<proteinExistence type="predicted"/>
<reference evidence="1" key="1">
    <citation type="journal article" date="2016" name="Nat. Genet.">
        <title>A high-quality carrot genome assembly provides new insights into carotenoid accumulation and asterid genome evolution.</title>
        <authorList>
            <person name="Iorizzo M."/>
            <person name="Ellison S."/>
            <person name="Senalik D."/>
            <person name="Zeng P."/>
            <person name="Satapoomin P."/>
            <person name="Huang J."/>
            <person name="Bowman M."/>
            <person name="Iovene M."/>
            <person name="Sanseverino W."/>
            <person name="Cavagnaro P."/>
            <person name="Yildiz M."/>
            <person name="Macko-Podgorni A."/>
            <person name="Moranska E."/>
            <person name="Grzebelus E."/>
            <person name="Grzebelus D."/>
            <person name="Ashrafi H."/>
            <person name="Zheng Z."/>
            <person name="Cheng S."/>
            <person name="Spooner D."/>
            <person name="Van Deynze A."/>
            <person name="Simon P."/>
        </authorList>
    </citation>
    <scope>NUCLEOTIDE SEQUENCE</scope>
    <source>
        <tissue evidence="1">Leaf</tissue>
    </source>
</reference>
<dbReference type="EMBL" id="CP093345">
    <property type="protein sequence ID" value="WOG90917.1"/>
    <property type="molecule type" value="Genomic_DNA"/>
</dbReference>
<gene>
    <name evidence="1" type="ORF">DCAR_0310164</name>
</gene>
<dbReference type="AlphaFoldDB" id="A0A165ZMY7"/>
<evidence type="ECO:0000313" key="1">
    <source>
        <dbReference type="EMBL" id="WOG90917.1"/>
    </source>
</evidence>
<dbReference type="PANTHER" id="PTHR33641:SF15">
    <property type="entry name" value="AVR9_CF-9 RAPIDLY ELICITED PROTEIN"/>
    <property type="match status" value="1"/>
</dbReference>
<organism evidence="1 2">
    <name type="scientific">Daucus carota subsp. sativus</name>
    <name type="common">Carrot</name>
    <dbReference type="NCBI Taxonomy" id="79200"/>
    <lineage>
        <taxon>Eukaryota</taxon>
        <taxon>Viridiplantae</taxon>
        <taxon>Streptophyta</taxon>
        <taxon>Embryophyta</taxon>
        <taxon>Tracheophyta</taxon>
        <taxon>Spermatophyta</taxon>
        <taxon>Magnoliopsida</taxon>
        <taxon>eudicotyledons</taxon>
        <taxon>Gunneridae</taxon>
        <taxon>Pentapetalae</taxon>
        <taxon>asterids</taxon>
        <taxon>campanulids</taxon>
        <taxon>Apiales</taxon>
        <taxon>Apiaceae</taxon>
        <taxon>Apioideae</taxon>
        <taxon>Scandiceae</taxon>
        <taxon>Daucinae</taxon>
        <taxon>Daucus</taxon>
        <taxon>Daucus sect. Daucus</taxon>
    </lineage>
</organism>
<reference evidence="1" key="2">
    <citation type="submission" date="2022-03" db="EMBL/GenBank/DDBJ databases">
        <title>Draft title - Genomic analysis of global carrot germplasm unveils the trajectory of domestication and the origin of high carotenoid orange carrot.</title>
        <authorList>
            <person name="Iorizzo M."/>
            <person name="Ellison S."/>
            <person name="Senalik D."/>
            <person name="Macko-Podgorni A."/>
            <person name="Grzebelus D."/>
            <person name="Bostan H."/>
            <person name="Rolling W."/>
            <person name="Curaba J."/>
            <person name="Simon P."/>
        </authorList>
    </citation>
    <scope>NUCLEOTIDE SEQUENCE</scope>
    <source>
        <tissue evidence="1">Leaf</tissue>
    </source>
</reference>
<dbReference type="PANTHER" id="PTHR33641">
    <property type="entry name" value="OS06G0133500 PROTEIN"/>
    <property type="match status" value="1"/>
</dbReference>
<keyword evidence="2" id="KW-1185">Reference proteome</keyword>
<dbReference type="Gramene" id="KZN00228">
    <property type="protein sequence ID" value="KZN00228"/>
    <property type="gene ID" value="DCAR_008982"/>
</dbReference>
<evidence type="ECO:0000313" key="2">
    <source>
        <dbReference type="Proteomes" id="UP000077755"/>
    </source>
</evidence>